<dbReference type="Proteomes" id="UP001283361">
    <property type="component" value="Unassembled WGS sequence"/>
</dbReference>
<feature type="compositionally biased region" description="Polar residues" evidence="2">
    <location>
        <begin position="1274"/>
        <end position="1295"/>
    </location>
</feature>
<feature type="region of interest" description="Disordered" evidence="2">
    <location>
        <begin position="878"/>
        <end position="962"/>
    </location>
</feature>
<sequence>MSEENEKFNKLLESGVITLTVSLNGKSNGARKCVLHQDVVLLVILESQARLLKQCHANGDQYFCFLCGYMSDLACIRSQISCSGRDIHKNLILTIPTDKLTVIEGWSVQDLTSLFMCQASISKLLNATGAKASTAGAWLACLSDLRFASSSCITQLVDTLEAVEHQQRGTVASVYFIKPRNKARSHTLKKMLGVKPSKKNPKVPLFKVVLLKTLQELHTYIDLSQLTLDFYGTLQYNHQAWMQLYQEVIQCIRSGQRLLSKLPSVRDRVDLLQEYDTDGQSSSHLQQHLADLTEKFQMIHSESGLAMKLQETKQTLFSLEHPGVEDQLSTALPKLTQDLCGSLRDVYSQLDQQNRELEEAWRVTESKLTLLTQVQKHRERAKEIEHKICQHYQPLLQEHPIVGRTLSQAELYRAHFTTTLHEPAKELLSQATEILEAVQKLKSSESLQTVTSALGRRRNSVAPVELATLNMADITRCLTTSIQPFAGQLQQLQQIYVNVHIFHLLFEKALSWYKKVLKFLPESLLERCASNSGLHLSEIITYSESPHGGEMLLFMPNDWLGAVRAFLNRHPPPRQEHIERLDESIPHVVDKRLRAQAKSLALRLRLLQRVMSSSRLPLRLLQAVVAWKLELFGTHPSSERTSSAQTGSPTRERQRGVQFSSQIGKMGDQHHLPGDEEVRSQGTFRHNHYKSQPGESSTTTIYNKGSRLRRFSPGVDSQDFSLGEPGTPRQPVVEGFQGPSYQGMDAVSGPEQARVYERSHGVQHRRSAGARSMLRSRSVDFNFNSSSTDGSVFDYDKAVLGLRGEGEFIGENTVGLRHHTLSKKQQLRYPLDHPQQSDRLKYGLYPGEEQAMSDPSYLIPSNPRSRLSFVLPDQKDGLIHGNWRGHSNDPAQQNEQTRRLLADPSKPDLSSRQTERARSAHFPLSSDSSNQERFIRISLSPRKSSQTSGDQFPFQSDSYPVGHAVLQGSRGQEEEESGFDTAEGDPYDSIVTRIREISSSNYTNAEKLQRVSDLISKSQKGEERQQTVEGEFLKSAKSTIDLTRSDKFSRNYERGPTREVVLTNDIEHSHLSERPVDVIYRMKQNIAKSMEDLSSILPSPGSNTSHGRFRSELRMEPVFTIPQRKGDITVVKSGEFKHSVSDIETTKSSPVLTSPGDGGSRTRTFSDVEVSLPRPFTEDDWSHMADGDGEGSTSSKAPRPSGLAIPSSRNFISPSFLRPAMSMQDISSRASLTAANLDLLQELEGNADFGSLNELLNALQAEPVVQMEGAHGNSAGTKHNMDQSVDLSRTLQPSRSQEKKEAELDEKKSQIGNQAASKDIIANFVVYGKGPSSSLNGSNTDAGVNVSHYATSSSTSNTSPSWLVARGFLRQGGSFSTEEEGEANSAVLLFQNKINLNRLSLEAEQEYISQEDVAQSLKNTQSILEHEEKRQMRMREHVSGISFEEGVTGTEGDQGEMLGQAVSTSASVDNGYSSWASRLMSALSTSSEGGEASARTAEVHTTMIDKEWKSSSSSSEDTYSNCSQET</sequence>
<dbReference type="GO" id="GO:0005886">
    <property type="term" value="C:plasma membrane"/>
    <property type="evidence" value="ECO:0007669"/>
    <property type="project" value="TreeGrafter"/>
</dbReference>
<dbReference type="InterPro" id="IPR051336">
    <property type="entry name" value="RhoGEF_Guanine_NuclExch_SF"/>
</dbReference>
<keyword evidence="1" id="KW-0344">Guanine-nucleotide releasing factor</keyword>
<feature type="compositionally biased region" description="Polar residues" evidence="2">
    <location>
        <begin position="941"/>
        <end position="958"/>
    </location>
</feature>
<feature type="region of interest" description="Disordered" evidence="2">
    <location>
        <begin position="967"/>
        <end position="986"/>
    </location>
</feature>
<protein>
    <submittedName>
        <fullName evidence="3">Uncharacterized protein</fullName>
    </submittedName>
</protein>
<feature type="compositionally biased region" description="Basic and acidic residues" evidence="2">
    <location>
        <begin position="667"/>
        <end position="679"/>
    </location>
</feature>
<feature type="region of interest" description="Disordered" evidence="2">
    <location>
        <begin position="1484"/>
        <end position="1526"/>
    </location>
</feature>
<feature type="compositionally biased region" description="Polar residues" evidence="2">
    <location>
        <begin position="693"/>
        <end position="703"/>
    </location>
</feature>
<feature type="region of interest" description="Disordered" evidence="2">
    <location>
        <begin position="1140"/>
        <end position="1209"/>
    </location>
</feature>
<feature type="compositionally biased region" description="Basic and acidic residues" evidence="2">
    <location>
        <begin position="1176"/>
        <end position="1186"/>
    </location>
</feature>
<dbReference type="PANTHER" id="PTHR22826">
    <property type="entry name" value="RHO GUANINE EXCHANGE FACTOR-RELATED"/>
    <property type="match status" value="1"/>
</dbReference>
<dbReference type="GO" id="GO:0005737">
    <property type="term" value="C:cytoplasm"/>
    <property type="evidence" value="ECO:0007669"/>
    <property type="project" value="TreeGrafter"/>
</dbReference>
<accession>A0AAE0YBZ1</accession>
<feature type="region of interest" description="Disordered" evidence="2">
    <location>
        <begin position="1270"/>
        <end position="1312"/>
    </location>
</feature>
<dbReference type="GO" id="GO:0007411">
    <property type="term" value="P:axon guidance"/>
    <property type="evidence" value="ECO:0007669"/>
    <property type="project" value="TreeGrafter"/>
</dbReference>
<dbReference type="EMBL" id="JAWDGP010006471">
    <property type="protein sequence ID" value="KAK3740344.1"/>
    <property type="molecule type" value="Genomic_DNA"/>
</dbReference>
<dbReference type="GO" id="GO:0019898">
    <property type="term" value="C:extrinsic component of membrane"/>
    <property type="evidence" value="ECO:0007669"/>
    <property type="project" value="TreeGrafter"/>
</dbReference>
<evidence type="ECO:0000313" key="3">
    <source>
        <dbReference type="EMBL" id="KAK3740344.1"/>
    </source>
</evidence>
<feature type="compositionally biased region" description="Polar residues" evidence="2">
    <location>
        <begin position="1516"/>
        <end position="1526"/>
    </location>
</feature>
<organism evidence="3 4">
    <name type="scientific">Elysia crispata</name>
    <name type="common">lettuce slug</name>
    <dbReference type="NCBI Taxonomy" id="231223"/>
    <lineage>
        <taxon>Eukaryota</taxon>
        <taxon>Metazoa</taxon>
        <taxon>Spiralia</taxon>
        <taxon>Lophotrochozoa</taxon>
        <taxon>Mollusca</taxon>
        <taxon>Gastropoda</taxon>
        <taxon>Heterobranchia</taxon>
        <taxon>Euthyneura</taxon>
        <taxon>Panpulmonata</taxon>
        <taxon>Sacoglossa</taxon>
        <taxon>Placobranchoidea</taxon>
        <taxon>Plakobranchidae</taxon>
        <taxon>Elysia</taxon>
    </lineage>
</organism>
<gene>
    <name evidence="3" type="ORF">RRG08_004283</name>
</gene>
<feature type="compositionally biased region" description="Polar residues" evidence="2">
    <location>
        <begin position="636"/>
        <end position="649"/>
    </location>
</feature>
<evidence type="ECO:0000256" key="1">
    <source>
        <dbReference type="ARBA" id="ARBA00022658"/>
    </source>
</evidence>
<proteinExistence type="predicted"/>
<feature type="compositionally biased region" description="Basic and acidic residues" evidence="2">
    <location>
        <begin position="1296"/>
        <end position="1309"/>
    </location>
</feature>
<keyword evidence="4" id="KW-1185">Reference proteome</keyword>
<evidence type="ECO:0000313" key="4">
    <source>
        <dbReference type="Proteomes" id="UP001283361"/>
    </source>
</evidence>
<dbReference type="GO" id="GO:0005085">
    <property type="term" value="F:guanyl-nucleotide exchange factor activity"/>
    <property type="evidence" value="ECO:0007669"/>
    <property type="project" value="UniProtKB-KW"/>
</dbReference>
<name>A0AAE0YBZ1_9GAST</name>
<feature type="compositionally biased region" description="Acidic residues" evidence="2">
    <location>
        <begin position="973"/>
        <end position="986"/>
    </location>
</feature>
<evidence type="ECO:0000256" key="2">
    <source>
        <dbReference type="SAM" id="MobiDB-lite"/>
    </source>
</evidence>
<reference evidence="3" key="1">
    <citation type="journal article" date="2023" name="G3 (Bethesda)">
        <title>A reference genome for the long-term kleptoplast-retaining sea slug Elysia crispata morphotype clarki.</title>
        <authorList>
            <person name="Eastman K.E."/>
            <person name="Pendleton A.L."/>
            <person name="Shaikh M.A."/>
            <person name="Suttiyut T."/>
            <person name="Ogas R."/>
            <person name="Tomko P."/>
            <person name="Gavelis G."/>
            <person name="Widhalm J.R."/>
            <person name="Wisecaver J.H."/>
        </authorList>
    </citation>
    <scope>NUCLEOTIDE SEQUENCE</scope>
    <source>
        <strain evidence="3">ECLA1</strain>
    </source>
</reference>
<comment type="caution">
    <text evidence="3">The sequence shown here is derived from an EMBL/GenBank/DDBJ whole genome shotgun (WGS) entry which is preliminary data.</text>
</comment>
<dbReference type="PANTHER" id="PTHR22826:SF117">
    <property type="entry name" value="PLECKSTRIN HOMOLOGY DOMAIN-CONTAINING FAMILY G MEMBER 4B-RELATED"/>
    <property type="match status" value="1"/>
</dbReference>
<feature type="region of interest" description="Disordered" evidence="2">
    <location>
        <begin position="636"/>
        <end position="730"/>
    </location>
</feature>